<proteinExistence type="predicted"/>
<dbReference type="EMBL" id="MU117968">
    <property type="protein sequence ID" value="KAF9652523.1"/>
    <property type="molecule type" value="Genomic_DNA"/>
</dbReference>
<dbReference type="Proteomes" id="UP000886501">
    <property type="component" value="Unassembled WGS sequence"/>
</dbReference>
<sequence length="112" mass="12401">MVVVFMESGTNRGGVDYILLEFPTVCETPFSVTDASLPCRVDRTEGPLSDIDHVHMINHSLNTKLFGDNDVIVSDYPRAETTNSATSILAHLYGRIKLTNGRAPYFVLLGWV</sequence>
<organism evidence="1 2">
    <name type="scientific">Thelephora ganbajun</name>
    <name type="common">Ganba fungus</name>
    <dbReference type="NCBI Taxonomy" id="370292"/>
    <lineage>
        <taxon>Eukaryota</taxon>
        <taxon>Fungi</taxon>
        <taxon>Dikarya</taxon>
        <taxon>Basidiomycota</taxon>
        <taxon>Agaricomycotina</taxon>
        <taxon>Agaricomycetes</taxon>
        <taxon>Thelephorales</taxon>
        <taxon>Thelephoraceae</taxon>
        <taxon>Thelephora</taxon>
    </lineage>
</organism>
<comment type="caution">
    <text evidence="1">The sequence shown here is derived from an EMBL/GenBank/DDBJ whole genome shotgun (WGS) entry which is preliminary data.</text>
</comment>
<evidence type="ECO:0000313" key="1">
    <source>
        <dbReference type="EMBL" id="KAF9652523.1"/>
    </source>
</evidence>
<evidence type="ECO:0000313" key="2">
    <source>
        <dbReference type="Proteomes" id="UP000886501"/>
    </source>
</evidence>
<accession>A0ACB6ZT84</accession>
<reference evidence="1" key="2">
    <citation type="journal article" date="2020" name="Nat. Commun.">
        <title>Large-scale genome sequencing of mycorrhizal fungi provides insights into the early evolution of symbiotic traits.</title>
        <authorList>
            <person name="Miyauchi S."/>
            <person name="Kiss E."/>
            <person name="Kuo A."/>
            <person name="Drula E."/>
            <person name="Kohler A."/>
            <person name="Sanchez-Garcia M."/>
            <person name="Morin E."/>
            <person name="Andreopoulos B."/>
            <person name="Barry K.W."/>
            <person name="Bonito G."/>
            <person name="Buee M."/>
            <person name="Carver A."/>
            <person name="Chen C."/>
            <person name="Cichocki N."/>
            <person name="Clum A."/>
            <person name="Culley D."/>
            <person name="Crous P.W."/>
            <person name="Fauchery L."/>
            <person name="Girlanda M."/>
            <person name="Hayes R.D."/>
            <person name="Keri Z."/>
            <person name="LaButti K."/>
            <person name="Lipzen A."/>
            <person name="Lombard V."/>
            <person name="Magnuson J."/>
            <person name="Maillard F."/>
            <person name="Murat C."/>
            <person name="Nolan M."/>
            <person name="Ohm R.A."/>
            <person name="Pangilinan J."/>
            <person name="Pereira M.F."/>
            <person name="Perotto S."/>
            <person name="Peter M."/>
            <person name="Pfister S."/>
            <person name="Riley R."/>
            <person name="Sitrit Y."/>
            <person name="Stielow J.B."/>
            <person name="Szollosi G."/>
            <person name="Zifcakova L."/>
            <person name="Stursova M."/>
            <person name="Spatafora J.W."/>
            <person name="Tedersoo L."/>
            <person name="Vaario L.M."/>
            <person name="Yamada A."/>
            <person name="Yan M."/>
            <person name="Wang P."/>
            <person name="Xu J."/>
            <person name="Bruns T."/>
            <person name="Baldrian P."/>
            <person name="Vilgalys R."/>
            <person name="Dunand C."/>
            <person name="Henrissat B."/>
            <person name="Grigoriev I.V."/>
            <person name="Hibbett D."/>
            <person name="Nagy L.G."/>
            <person name="Martin F.M."/>
        </authorList>
    </citation>
    <scope>NUCLEOTIDE SEQUENCE</scope>
    <source>
        <strain evidence="1">P2</strain>
    </source>
</reference>
<name>A0ACB6ZT84_THEGA</name>
<keyword evidence="2" id="KW-1185">Reference proteome</keyword>
<protein>
    <submittedName>
        <fullName evidence="1">Uncharacterized protein</fullName>
    </submittedName>
</protein>
<reference evidence="1" key="1">
    <citation type="submission" date="2019-10" db="EMBL/GenBank/DDBJ databases">
        <authorList>
            <consortium name="DOE Joint Genome Institute"/>
            <person name="Kuo A."/>
            <person name="Miyauchi S."/>
            <person name="Kiss E."/>
            <person name="Drula E."/>
            <person name="Kohler A."/>
            <person name="Sanchez-Garcia M."/>
            <person name="Andreopoulos B."/>
            <person name="Barry K.W."/>
            <person name="Bonito G."/>
            <person name="Buee M."/>
            <person name="Carver A."/>
            <person name="Chen C."/>
            <person name="Cichocki N."/>
            <person name="Clum A."/>
            <person name="Culley D."/>
            <person name="Crous P.W."/>
            <person name="Fauchery L."/>
            <person name="Girlanda M."/>
            <person name="Hayes R."/>
            <person name="Keri Z."/>
            <person name="Labutti K."/>
            <person name="Lipzen A."/>
            <person name="Lombard V."/>
            <person name="Magnuson J."/>
            <person name="Maillard F."/>
            <person name="Morin E."/>
            <person name="Murat C."/>
            <person name="Nolan M."/>
            <person name="Ohm R."/>
            <person name="Pangilinan J."/>
            <person name="Pereira M."/>
            <person name="Perotto S."/>
            <person name="Peter M."/>
            <person name="Riley R."/>
            <person name="Sitrit Y."/>
            <person name="Stielow B."/>
            <person name="Szollosi G."/>
            <person name="Zifcakova L."/>
            <person name="Stursova M."/>
            <person name="Spatafora J.W."/>
            <person name="Tedersoo L."/>
            <person name="Vaario L.-M."/>
            <person name="Yamada A."/>
            <person name="Yan M."/>
            <person name="Wang P."/>
            <person name="Xu J."/>
            <person name="Bruns T."/>
            <person name="Baldrian P."/>
            <person name="Vilgalys R."/>
            <person name="Henrissat B."/>
            <person name="Grigoriev I.V."/>
            <person name="Hibbett D."/>
            <person name="Nagy L.G."/>
            <person name="Martin F.M."/>
        </authorList>
    </citation>
    <scope>NUCLEOTIDE SEQUENCE</scope>
    <source>
        <strain evidence="1">P2</strain>
    </source>
</reference>
<gene>
    <name evidence="1" type="ORF">BDM02DRAFT_3109063</name>
</gene>